<dbReference type="PANTHER" id="PTHR13430">
    <property type="match status" value="1"/>
</dbReference>
<feature type="region of interest" description="Disordered" evidence="4">
    <location>
        <begin position="387"/>
        <end position="738"/>
    </location>
</feature>
<evidence type="ECO:0000256" key="1">
    <source>
        <dbReference type="ARBA" id="ARBA00005246"/>
    </source>
</evidence>
<sequence length="738" mass="79225">MSNDTTKADQIAYRFFTKLALVVHHARATHEPNPQARADKWFNLETPDTDVFKEHTRIYRTLSTTVLPSTFRLQVLLAVPELTPNQVLAHIEPDSSRVPIDPTPRFILLETWTLVFEPHQSQAHLGQLQEPPDVAPPTIYKHGISLFRSIFTLLRILPTWKHARRGGRLRGMNNGNFSIQVRVEQRNTSEDGVLAFDSLVQGSPLAHQVHDFPPVPHPRGTLSLSAMYLSNPDFKLFDRESLLSSRFLSQAEGPEFTPTLLRNQQRDSLTSSPGSLPMRTSLPRSPPSSVAERFVLPPRTHTRTTSLTGSSPRSQNVALPMTRALSGAGTNAASASGVSDTSSIRHGTPSIGSREEMRYRRDSFGIGRSDSPAPMPIRRPALTPINAFKSGTMSSGSPSVHSPSTSLRQHSPLNAGPSLPSRPVHSSPTSSRAPALPSPIGAGATSRLPGSPVPLPRPSPPTIPASVGGPSSLGDRRSLEGTSTPSDSSPLAGGRRYRSSFGHRFATPPVVGVGSEGSTSSAPERPAHASYRSTTTDDDDISDFVQQIDRRKPLHCVREASHDSASSPVEPASSLPPEPGPAAGAGHALTREGSQPMLTSASAVDEKLQQMSDTFFASLNSIGTRRRRDRERDGSSTGSSTARAPSSGPSTLGRRTLDPITLTPHEGPGASPPLARRPSGSSPTISVGVPAAYRRPRLASTGSATSNMSIASAEVLGRMDPEIDDERRRSRGGRDWTG</sequence>
<protein>
    <recommendedName>
        <fullName evidence="3">Autophagy-related protein 13</fullName>
    </recommendedName>
</protein>
<feature type="compositionally biased region" description="Pro residues" evidence="4">
    <location>
        <begin position="451"/>
        <end position="463"/>
    </location>
</feature>
<gene>
    <name evidence="6" type="ORF">PsYK624_085410</name>
</gene>
<dbReference type="InterPro" id="IPR040182">
    <property type="entry name" value="ATG13"/>
</dbReference>
<accession>A0A9P3GCZ2</accession>
<feature type="compositionally biased region" description="Low complexity" evidence="4">
    <location>
        <begin position="328"/>
        <end position="337"/>
    </location>
</feature>
<keyword evidence="7" id="KW-1185">Reference proteome</keyword>
<dbReference type="GO" id="GO:0034727">
    <property type="term" value="P:piecemeal microautophagy of the nucleus"/>
    <property type="evidence" value="ECO:0007669"/>
    <property type="project" value="TreeGrafter"/>
</dbReference>
<evidence type="ECO:0000256" key="3">
    <source>
        <dbReference type="RuleBase" id="RU361214"/>
    </source>
</evidence>
<dbReference type="GO" id="GO:0000423">
    <property type="term" value="P:mitophagy"/>
    <property type="evidence" value="ECO:0007669"/>
    <property type="project" value="TreeGrafter"/>
</dbReference>
<dbReference type="Gene3D" id="3.30.900.10">
    <property type="entry name" value="HORMA domain"/>
    <property type="match status" value="1"/>
</dbReference>
<dbReference type="EMBL" id="BPQB01000026">
    <property type="protein sequence ID" value="GJE92387.1"/>
    <property type="molecule type" value="Genomic_DNA"/>
</dbReference>
<organism evidence="6 7">
    <name type="scientific">Phanerochaete sordida</name>
    <dbReference type="NCBI Taxonomy" id="48140"/>
    <lineage>
        <taxon>Eukaryota</taxon>
        <taxon>Fungi</taxon>
        <taxon>Dikarya</taxon>
        <taxon>Basidiomycota</taxon>
        <taxon>Agaricomycotina</taxon>
        <taxon>Agaricomycetes</taxon>
        <taxon>Polyporales</taxon>
        <taxon>Phanerochaetaceae</taxon>
        <taxon>Phanerochaete</taxon>
    </lineage>
</organism>
<evidence type="ECO:0000313" key="7">
    <source>
        <dbReference type="Proteomes" id="UP000703269"/>
    </source>
</evidence>
<name>A0A9P3GCZ2_9APHY</name>
<dbReference type="GO" id="GO:0034497">
    <property type="term" value="P:protein localization to phagophore assembly site"/>
    <property type="evidence" value="ECO:0007669"/>
    <property type="project" value="TreeGrafter"/>
</dbReference>
<dbReference type="GO" id="GO:0005829">
    <property type="term" value="C:cytosol"/>
    <property type="evidence" value="ECO:0007669"/>
    <property type="project" value="TreeGrafter"/>
</dbReference>
<comment type="similarity">
    <text evidence="1 3">Belongs to the ATG13 family. Fungi subfamily.</text>
</comment>
<evidence type="ECO:0000256" key="4">
    <source>
        <dbReference type="SAM" id="MobiDB-lite"/>
    </source>
</evidence>
<feature type="compositionally biased region" description="Basic and acidic residues" evidence="4">
    <location>
        <begin position="717"/>
        <end position="738"/>
    </location>
</feature>
<dbReference type="AlphaFoldDB" id="A0A9P3GCZ2"/>
<feature type="compositionally biased region" description="Polar residues" evidence="4">
    <location>
        <begin position="700"/>
        <end position="710"/>
    </location>
</feature>
<feature type="domain" description="Autophagy-related protein 13 N-terminal" evidence="5">
    <location>
        <begin position="14"/>
        <end position="234"/>
    </location>
</feature>
<dbReference type="GO" id="GO:1990316">
    <property type="term" value="C:Atg1/ULK1 kinase complex"/>
    <property type="evidence" value="ECO:0007669"/>
    <property type="project" value="InterPro"/>
</dbReference>
<feature type="compositionally biased region" description="Polar residues" evidence="4">
    <location>
        <begin position="592"/>
        <end position="602"/>
    </location>
</feature>
<feature type="compositionally biased region" description="Low complexity" evidence="4">
    <location>
        <begin position="510"/>
        <end position="521"/>
    </location>
</feature>
<evidence type="ECO:0000313" key="6">
    <source>
        <dbReference type="EMBL" id="GJE92387.1"/>
    </source>
</evidence>
<dbReference type="Pfam" id="PF10033">
    <property type="entry name" value="ATG13"/>
    <property type="match status" value="1"/>
</dbReference>
<feature type="compositionally biased region" description="Polar residues" evidence="4">
    <location>
        <begin position="609"/>
        <end position="622"/>
    </location>
</feature>
<feature type="region of interest" description="Disordered" evidence="4">
    <location>
        <begin position="328"/>
        <end position="358"/>
    </location>
</feature>
<dbReference type="InterPro" id="IPR036570">
    <property type="entry name" value="HORMA_dom_sf"/>
</dbReference>
<feature type="region of interest" description="Disordered" evidence="4">
    <location>
        <begin position="255"/>
        <end position="316"/>
    </location>
</feature>
<dbReference type="InterPro" id="IPR018731">
    <property type="entry name" value="Atg13_N"/>
</dbReference>
<evidence type="ECO:0000256" key="2">
    <source>
        <dbReference type="ARBA" id="ARBA00023006"/>
    </source>
</evidence>
<dbReference type="GO" id="GO:0000407">
    <property type="term" value="C:phagophore assembly site"/>
    <property type="evidence" value="ECO:0007669"/>
    <property type="project" value="TreeGrafter"/>
</dbReference>
<dbReference type="Proteomes" id="UP000703269">
    <property type="component" value="Unassembled WGS sequence"/>
</dbReference>
<evidence type="ECO:0000259" key="5">
    <source>
        <dbReference type="Pfam" id="PF10033"/>
    </source>
</evidence>
<feature type="compositionally biased region" description="Polar residues" evidence="4">
    <location>
        <begin position="480"/>
        <end position="489"/>
    </location>
</feature>
<feature type="compositionally biased region" description="Polar residues" evidence="4">
    <location>
        <begin position="303"/>
        <end position="316"/>
    </location>
</feature>
<keyword evidence="2 3" id="KW-0072">Autophagy</keyword>
<feature type="compositionally biased region" description="Polar residues" evidence="4">
    <location>
        <begin position="260"/>
        <end position="274"/>
    </location>
</feature>
<dbReference type="OrthoDB" id="70161at2759"/>
<feature type="compositionally biased region" description="Basic and acidic residues" evidence="4">
    <location>
        <begin position="548"/>
        <end position="562"/>
    </location>
</feature>
<reference evidence="6 7" key="1">
    <citation type="submission" date="2021-08" db="EMBL/GenBank/DDBJ databases">
        <title>Draft Genome Sequence of Phanerochaete sordida strain YK-624.</title>
        <authorList>
            <person name="Mori T."/>
            <person name="Dohra H."/>
            <person name="Suzuki T."/>
            <person name="Kawagishi H."/>
            <person name="Hirai H."/>
        </authorList>
    </citation>
    <scope>NUCLEOTIDE SEQUENCE [LARGE SCALE GENOMIC DNA]</scope>
    <source>
        <strain evidence="6 7">YK-624</strain>
    </source>
</reference>
<dbReference type="PANTHER" id="PTHR13430:SF4">
    <property type="entry name" value="AUTOPHAGY-RELATED PROTEIN 13"/>
    <property type="match status" value="1"/>
</dbReference>
<feature type="compositionally biased region" description="Low complexity" evidence="4">
    <location>
        <begin position="390"/>
        <end position="406"/>
    </location>
</feature>
<proteinExistence type="inferred from homology"/>
<comment type="caution">
    <text evidence="6">The sequence shown here is derived from an EMBL/GenBank/DDBJ whole genome shotgun (WGS) entry which is preliminary data.</text>
</comment>